<dbReference type="PANTHER" id="PTHR39157">
    <property type="entry name" value="INTEGRAL MEMBRANE PROTEIN-RELATED"/>
    <property type="match status" value="1"/>
</dbReference>
<evidence type="ECO:0008006" key="8">
    <source>
        <dbReference type="Google" id="ProtNLM"/>
    </source>
</evidence>
<evidence type="ECO:0000256" key="3">
    <source>
        <dbReference type="ARBA" id="ARBA00022989"/>
    </source>
</evidence>
<proteinExistence type="predicted"/>
<keyword evidence="4 5" id="KW-0472">Membrane</keyword>
<feature type="transmembrane region" description="Helical" evidence="5">
    <location>
        <begin position="77"/>
        <end position="99"/>
    </location>
</feature>
<evidence type="ECO:0000256" key="5">
    <source>
        <dbReference type="SAM" id="Phobius"/>
    </source>
</evidence>
<dbReference type="Proteomes" id="UP000605259">
    <property type="component" value="Unassembled WGS sequence"/>
</dbReference>
<protein>
    <recommendedName>
        <fullName evidence="8">DoxX</fullName>
    </recommendedName>
</protein>
<dbReference type="AlphaFoldDB" id="A0A917AU20"/>
<gene>
    <name evidence="6" type="ORF">GCM10007140_26550</name>
</gene>
<keyword evidence="3 5" id="KW-1133">Transmembrane helix</keyword>
<dbReference type="InterPro" id="IPR032808">
    <property type="entry name" value="DoxX"/>
</dbReference>
<comment type="caution">
    <text evidence="6">The sequence shown here is derived from an EMBL/GenBank/DDBJ whole genome shotgun (WGS) entry which is preliminary data.</text>
</comment>
<sequence length="168" mass="17815">MVINFLRTNKMAAVALTAIRVYVGYLWLTAGWKKVTGGFDASGFIKGTIAKSTGENPSVAGWWGSFLENVALPGADVFNILVAYGELFVGLGLILGCLTKTAVFFGMVMNFSFLFSGTVSSNALMVLLSIFIIVAGTNAGKFGVDGFLTPFLRKKGIVKSDHSTPKAA</sequence>
<evidence type="ECO:0000256" key="2">
    <source>
        <dbReference type="ARBA" id="ARBA00022692"/>
    </source>
</evidence>
<dbReference type="RefSeq" id="WP_188388970.1">
    <property type="nucleotide sequence ID" value="NZ_BMFK01000002.1"/>
</dbReference>
<evidence type="ECO:0000256" key="4">
    <source>
        <dbReference type="ARBA" id="ARBA00023136"/>
    </source>
</evidence>
<dbReference type="Pfam" id="PF07681">
    <property type="entry name" value="DoxX"/>
    <property type="match status" value="1"/>
</dbReference>
<dbReference type="EMBL" id="BMFK01000002">
    <property type="protein sequence ID" value="GGE75437.1"/>
    <property type="molecule type" value="Genomic_DNA"/>
</dbReference>
<dbReference type="PANTHER" id="PTHR39157:SF1">
    <property type="entry name" value="DOXX FAMILY PROTEIN"/>
    <property type="match status" value="1"/>
</dbReference>
<feature type="transmembrane region" description="Helical" evidence="5">
    <location>
        <begin position="12"/>
        <end position="30"/>
    </location>
</feature>
<reference evidence="6" key="2">
    <citation type="submission" date="2020-09" db="EMBL/GenBank/DDBJ databases">
        <authorList>
            <person name="Sun Q."/>
            <person name="Zhou Y."/>
        </authorList>
    </citation>
    <scope>NUCLEOTIDE SEQUENCE</scope>
    <source>
        <strain evidence="6">CGMCC 1.12698</strain>
    </source>
</reference>
<name>A0A917AU20_9BACI</name>
<dbReference type="GO" id="GO:0016020">
    <property type="term" value="C:membrane"/>
    <property type="evidence" value="ECO:0007669"/>
    <property type="project" value="UniProtKB-SubCell"/>
</dbReference>
<evidence type="ECO:0000256" key="1">
    <source>
        <dbReference type="ARBA" id="ARBA00004141"/>
    </source>
</evidence>
<keyword evidence="7" id="KW-1185">Reference proteome</keyword>
<organism evidence="6 7">
    <name type="scientific">Priestia taiwanensis</name>
    <dbReference type="NCBI Taxonomy" id="1347902"/>
    <lineage>
        <taxon>Bacteria</taxon>
        <taxon>Bacillati</taxon>
        <taxon>Bacillota</taxon>
        <taxon>Bacilli</taxon>
        <taxon>Bacillales</taxon>
        <taxon>Bacillaceae</taxon>
        <taxon>Priestia</taxon>
    </lineage>
</organism>
<comment type="subcellular location">
    <subcellularLocation>
        <location evidence="1">Membrane</location>
        <topology evidence="1">Multi-pass membrane protein</topology>
    </subcellularLocation>
</comment>
<reference evidence="6" key="1">
    <citation type="journal article" date="2014" name="Int. J. Syst. Evol. Microbiol.">
        <title>Complete genome sequence of Corynebacterium casei LMG S-19264T (=DSM 44701T), isolated from a smear-ripened cheese.</title>
        <authorList>
            <consortium name="US DOE Joint Genome Institute (JGI-PGF)"/>
            <person name="Walter F."/>
            <person name="Albersmeier A."/>
            <person name="Kalinowski J."/>
            <person name="Ruckert C."/>
        </authorList>
    </citation>
    <scope>NUCLEOTIDE SEQUENCE</scope>
    <source>
        <strain evidence="6">CGMCC 1.12698</strain>
    </source>
</reference>
<feature type="transmembrane region" description="Helical" evidence="5">
    <location>
        <begin position="111"/>
        <end position="135"/>
    </location>
</feature>
<keyword evidence="2 5" id="KW-0812">Transmembrane</keyword>
<evidence type="ECO:0000313" key="6">
    <source>
        <dbReference type="EMBL" id="GGE75437.1"/>
    </source>
</evidence>
<accession>A0A917AU20</accession>
<evidence type="ECO:0000313" key="7">
    <source>
        <dbReference type="Proteomes" id="UP000605259"/>
    </source>
</evidence>